<accession>C7NJ55</accession>
<dbReference type="RefSeq" id="WP_015779684.1">
    <property type="nucleotide sequence ID" value="NC_013169.1"/>
</dbReference>
<evidence type="ECO:0000313" key="3">
    <source>
        <dbReference type="Proteomes" id="UP000006666"/>
    </source>
</evidence>
<reference evidence="2 3" key="1">
    <citation type="journal article" date="2009" name="Stand. Genomic Sci.">
        <title>Complete genome sequence of Kytococcus sedentarius type strain (541).</title>
        <authorList>
            <person name="Sims D."/>
            <person name="Brettin T."/>
            <person name="Detter J.C."/>
            <person name="Han C."/>
            <person name="Lapidus A."/>
            <person name="Copeland A."/>
            <person name="Glavina Del Rio T."/>
            <person name="Nolan M."/>
            <person name="Chen F."/>
            <person name="Lucas S."/>
            <person name="Tice H."/>
            <person name="Cheng J.F."/>
            <person name="Bruce D."/>
            <person name="Goodwin L."/>
            <person name="Pitluck S."/>
            <person name="Ovchinnikova G."/>
            <person name="Pati A."/>
            <person name="Ivanova N."/>
            <person name="Mavrommatis K."/>
            <person name="Chen A."/>
            <person name="Palaniappan K."/>
            <person name="D'haeseleer P."/>
            <person name="Chain P."/>
            <person name="Bristow J."/>
            <person name="Eisen J.A."/>
            <person name="Markowitz V."/>
            <person name="Hugenholtz P."/>
            <person name="Schneider S."/>
            <person name="Goker M."/>
            <person name="Pukall R."/>
            <person name="Kyrpides N.C."/>
            <person name="Klenk H.P."/>
        </authorList>
    </citation>
    <scope>NUCLEOTIDE SEQUENCE [LARGE SCALE GENOMIC DNA]</scope>
    <source>
        <strain evidence="3">ATCC 14392 / DSM 20547 / JCM 11482 / CCUG 33030 / NBRC 15357 / NCTC 11040 / CCM 314 / 541</strain>
    </source>
</reference>
<feature type="compositionally biased region" description="Basic residues" evidence="1">
    <location>
        <begin position="1"/>
        <end position="14"/>
    </location>
</feature>
<feature type="region of interest" description="Disordered" evidence="1">
    <location>
        <begin position="1"/>
        <end position="26"/>
    </location>
</feature>
<evidence type="ECO:0000256" key="1">
    <source>
        <dbReference type="SAM" id="MobiDB-lite"/>
    </source>
</evidence>
<proteinExistence type="predicted"/>
<dbReference type="HOGENOM" id="CLU_1576473_0_0_11"/>
<protein>
    <submittedName>
        <fullName evidence="2">Uncharacterized protein</fullName>
    </submittedName>
</protein>
<dbReference type="AlphaFoldDB" id="C7NJ55"/>
<name>C7NJ55_KYTSD</name>
<gene>
    <name evidence="2" type="ordered locus">Ksed_17290</name>
</gene>
<dbReference type="KEGG" id="kse:Ksed_17290"/>
<keyword evidence="3" id="KW-1185">Reference proteome</keyword>
<dbReference type="eggNOG" id="ENOG502ZGQY">
    <property type="taxonomic scope" value="Bacteria"/>
</dbReference>
<dbReference type="EMBL" id="CP001686">
    <property type="protein sequence ID" value="ACV06742.1"/>
    <property type="molecule type" value="Genomic_DNA"/>
</dbReference>
<evidence type="ECO:0000313" key="2">
    <source>
        <dbReference type="EMBL" id="ACV06742.1"/>
    </source>
</evidence>
<organism evidence="2 3">
    <name type="scientific">Kytococcus sedentarius (strain ATCC 14392 / DSM 20547 / JCM 11482 / CCUG 33030 / NBRC 15357 / NCTC 11040 / CCM 314 / 541)</name>
    <name type="common">Micrococcus sedentarius</name>
    <dbReference type="NCBI Taxonomy" id="478801"/>
    <lineage>
        <taxon>Bacteria</taxon>
        <taxon>Bacillati</taxon>
        <taxon>Actinomycetota</taxon>
        <taxon>Actinomycetes</taxon>
        <taxon>Micrococcales</taxon>
        <taxon>Kytococcaceae</taxon>
        <taxon>Kytococcus</taxon>
    </lineage>
</organism>
<sequence length="169" mass="18667">MPTRRGPKKYRRRITGASASATGGGLSSSLVRTDGAELQSLVDFIDARRAFFEDIALEVGDQVTKSVSEAREFARSTLSLVESEEAAEIAQEIQQACIEFLRAYNPPATPTNYPDPQLLANQLRALRTEVNRYVALALHLFGVSTPRNLDLSDVDVTARVMSDVWRNKP</sequence>
<dbReference type="Proteomes" id="UP000006666">
    <property type="component" value="Chromosome"/>
</dbReference>